<dbReference type="RefSeq" id="WP_251837787.1">
    <property type="nucleotide sequence ID" value="NZ_JACSQG010000015.1"/>
</dbReference>
<reference evidence="2 3" key="1">
    <citation type="submission" date="2020-08" db="EMBL/GenBank/DDBJ databases">
        <title>A Genomic Blueprint of the Chicken Gut Microbiome.</title>
        <authorList>
            <person name="Gilroy R."/>
            <person name="Ravi A."/>
            <person name="Getino M."/>
            <person name="Pursley I."/>
            <person name="Horton D.L."/>
            <person name="Alikhan N.-F."/>
            <person name="Baker D."/>
            <person name="Gharbi K."/>
            <person name="Hall N."/>
            <person name="Watson M."/>
            <person name="Adriaenssens E.M."/>
            <person name="Foster-Nyarko E."/>
            <person name="Jarju S."/>
            <person name="Secka A."/>
            <person name="Antonio M."/>
            <person name="Oren A."/>
            <person name="Chaudhuri R."/>
            <person name="La Ragione R.M."/>
            <person name="Hildebrand F."/>
            <person name="Pallen M.J."/>
        </authorList>
    </citation>
    <scope>NUCLEOTIDE SEQUENCE [LARGE SCALE GENOMIC DNA]</scope>
    <source>
        <strain evidence="2 3">Sa2CUA2</strain>
    </source>
</reference>
<dbReference type="InterPro" id="IPR036680">
    <property type="entry name" value="SPOR-like_sf"/>
</dbReference>
<dbReference type="PROSITE" id="PS51724">
    <property type="entry name" value="SPOR"/>
    <property type="match status" value="1"/>
</dbReference>
<sequence length="225" mass="25245">MRWLFLLLLVINIFYFVWNQQQLPGLAQSVSPFTLHSGEKDQIRLISEEVYKRASASKNARVADAAQCLFLGGFEHQADAAALEQRLLSLDIMSNVHEREAEAGVDYWVYLAPLGSREAALRQLKELQSRAVDSYLITQGDLANGISLGIFSRNDSARSVLQRMRSIGYAAELRELRRASRTFWLQVAPRSSYLIGDDLLVRLAKDFSGLQQQQNPCENAVASAP</sequence>
<dbReference type="InterPro" id="IPR007730">
    <property type="entry name" value="SPOR-like_dom"/>
</dbReference>
<dbReference type="EMBL" id="JACSQG010000015">
    <property type="protein sequence ID" value="MBD7979007.1"/>
    <property type="molecule type" value="Genomic_DNA"/>
</dbReference>
<dbReference type="SUPFAM" id="SSF110997">
    <property type="entry name" value="Sporulation related repeat"/>
    <property type="match status" value="1"/>
</dbReference>
<evidence type="ECO:0000313" key="3">
    <source>
        <dbReference type="Proteomes" id="UP000611945"/>
    </source>
</evidence>
<accession>A0ABR8TTD2</accession>
<keyword evidence="3" id="KW-1185">Reference proteome</keyword>
<dbReference type="Proteomes" id="UP000611945">
    <property type="component" value="Unassembled WGS sequence"/>
</dbReference>
<dbReference type="Pfam" id="PF05036">
    <property type="entry name" value="SPOR"/>
    <property type="match status" value="1"/>
</dbReference>
<evidence type="ECO:0000259" key="1">
    <source>
        <dbReference type="PROSITE" id="PS51724"/>
    </source>
</evidence>
<feature type="domain" description="SPOR" evidence="1">
    <location>
        <begin position="61"/>
        <end position="140"/>
    </location>
</feature>
<organism evidence="2 3">
    <name type="scientific">Serpens gallinarum</name>
    <dbReference type="NCBI Taxonomy" id="2763075"/>
    <lineage>
        <taxon>Bacteria</taxon>
        <taxon>Pseudomonadati</taxon>
        <taxon>Pseudomonadota</taxon>
        <taxon>Gammaproteobacteria</taxon>
        <taxon>Pseudomonadales</taxon>
        <taxon>Pseudomonadaceae</taxon>
        <taxon>Pseudomonas</taxon>
    </lineage>
</organism>
<proteinExistence type="predicted"/>
<gene>
    <name evidence="2" type="ORF">H9642_17655</name>
</gene>
<protein>
    <submittedName>
        <fullName evidence="2">SPOR domain-containing protein</fullName>
    </submittedName>
</protein>
<evidence type="ECO:0000313" key="2">
    <source>
        <dbReference type="EMBL" id="MBD7979007.1"/>
    </source>
</evidence>
<comment type="caution">
    <text evidence="2">The sequence shown here is derived from an EMBL/GenBank/DDBJ whole genome shotgun (WGS) entry which is preliminary data.</text>
</comment>
<name>A0ABR8TTD2_9PSED</name>